<dbReference type="EMBL" id="GGEC01020230">
    <property type="protein sequence ID" value="MBX00714.1"/>
    <property type="molecule type" value="Transcribed_RNA"/>
</dbReference>
<accession>A0A2P2K4T5</accession>
<sequence>MLHRLCVPTAFHYNHHGWKPPNRFTFSLYSHCCLLATQGLQRFLRSSSLAYQPGIIFETWG</sequence>
<protein>
    <submittedName>
        <fullName evidence="1">Uncharacterized protein</fullName>
    </submittedName>
</protein>
<name>A0A2P2K4T5_RHIMU</name>
<dbReference type="AlphaFoldDB" id="A0A2P2K4T5"/>
<reference evidence="1" key="1">
    <citation type="submission" date="2018-02" db="EMBL/GenBank/DDBJ databases">
        <title>Rhizophora mucronata_Transcriptome.</title>
        <authorList>
            <person name="Meera S.P."/>
            <person name="Sreeshan A."/>
            <person name="Augustine A."/>
        </authorList>
    </citation>
    <scope>NUCLEOTIDE SEQUENCE</scope>
    <source>
        <tissue evidence="1">Leaf</tissue>
    </source>
</reference>
<proteinExistence type="predicted"/>
<organism evidence="1">
    <name type="scientific">Rhizophora mucronata</name>
    <name type="common">Asiatic mangrove</name>
    <dbReference type="NCBI Taxonomy" id="61149"/>
    <lineage>
        <taxon>Eukaryota</taxon>
        <taxon>Viridiplantae</taxon>
        <taxon>Streptophyta</taxon>
        <taxon>Embryophyta</taxon>
        <taxon>Tracheophyta</taxon>
        <taxon>Spermatophyta</taxon>
        <taxon>Magnoliopsida</taxon>
        <taxon>eudicotyledons</taxon>
        <taxon>Gunneridae</taxon>
        <taxon>Pentapetalae</taxon>
        <taxon>rosids</taxon>
        <taxon>fabids</taxon>
        <taxon>Malpighiales</taxon>
        <taxon>Rhizophoraceae</taxon>
        <taxon>Rhizophora</taxon>
    </lineage>
</organism>
<evidence type="ECO:0000313" key="1">
    <source>
        <dbReference type="EMBL" id="MBX00714.1"/>
    </source>
</evidence>